<reference evidence="3" key="2">
    <citation type="journal article" date="2024" name="Plant">
        <title>Genomic evolution and insights into agronomic trait innovations of Sesamum species.</title>
        <authorList>
            <person name="Miao H."/>
            <person name="Wang L."/>
            <person name="Qu L."/>
            <person name="Liu H."/>
            <person name="Sun Y."/>
            <person name="Le M."/>
            <person name="Wang Q."/>
            <person name="Wei S."/>
            <person name="Zheng Y."/>
            <person name="Lin W."/>
            <person name="Duan Y."/>
            <person name="Cao H."/>
            <person name="Xiong S."/>
            <person name="Wang X."/>
            <person name="Wei L."/>
            <person name="Li C."/>
            <person name="Ma Q."/>
            <person name="Ju M."/>
            <person name="Zhao R."/>
            <person name="Li G."/>
            <person name="Mu C."/>
            <person name="Tian Q."/>
            <person name="Mei H."/>
            <person name="Zhang T."/>
            <person name="Gao T."/>
            <person name="Zhang H."/>
        </authorList>
    </citation>
    <scope>NUCLEOTIDE SEQUENCE</scope>
    <source>
        <strain evidence="3">K16</strain>
    </source>
</reference>
<organism evidence="3 4">
    <name type="scientific">Sesamum angolense</name>
    <dbReference type="NCBI Taxonomy" id="2727404"/>
    <lineage>
        <taxon>Eukaryota</taxon>
        <taxon>Viridiplantae</taxon>
        <taxon>Streptophyta</taxon>
        <taxon>Embryophyta</taxon>
        <taxon>Tracheophyta</taxon>
        <taxon>Spermatophyta</taxon>
        <taxon>Magnoliopsida</taxon>
        <taxon>eudicotyledons</taxon>
        <taxon>Gunneridae</taxon>
        <taxon>Pentapetalae</taxon>
        <taxon>asterids</taxon>
        <taxon>lamiids</taxon>
        <taxon>Lamiales</taxon>
        <taxon>Pedaliaceae</taxon>
        <taxon>Sesamum</taxon>
    </lineage>
</organism>
<dbReference type="PROSITE" id="PS00636">
    <property type="entry name" value="DNAJ_1"/>
    <property type="match status" value="1"/>
</dbReference>
<dbReference type="SMART" id="SM00028">
    <property type="entry name" value="TPR"/>
    <property type="match status" value="5"/>
</dbReference>
<proteinExistence type="predicted"/>
<sequence>MLGSFLKLRNFILRASVLSHMSVLWDIPSNHFYCYSNRAATRMSLGRMREAIGDCTKAAELDPNFLKVALRAGNCYLVLGEVEDAIQCYTKCLTLGIGVCLDRRVTIEAADGVQKAKRVAEYMHQAAELLQEGTEDGANSALANIAEALSISRYSERLLEMKDRLYALFGDVTEESTIALAATIRELLSLKKSGNEAFNSGRYTEAIENYTAAISKSFESRPFMAICFCNRAAAYSQSAKIVDAIADCSLAIALDENYQKAFSNLAEISLWYFLDAGFLSKILISGEVQISYKLRVVFIVPQDGENNMGFFEKKSSLYKQDEVLFEFIKEKAISRRATLHEMIRDYKQAVYDLQRLISLLESQSQTNTQEYNSQSRSGGGSVRDLRKARRRLSLIEEKAKKETPLDLYLILGVKASDAESEIKKAYRKAALRHHPDKAGQVLVRSEIGDDGAFWKEVGEKIHKDADRLFKIIGEAYAVLSDPSKRSKYDSEEEMRNIYRDSNRNSNSGHASTSYSSPYERGSWSGRQAGFSTPFERNSSRRYWNDSRSYSNFHSRW</sequence>
<dbReference type="Pfam" id="PF00226">
    <property type="entry name" value="DnaJ"/>
    <property type="match status" value="1"/>
</dbReference>
<dbReference type="PANTHER" id="PTHR45181">
    <property type="entry name" value="HEAT SHOCK PROTEIN DNAJ WITH TETRATRICOPEPTIDE REPEAT-CONTAINING PROTEIN"/>
    <property type="match status" value="1"/>
</dbReference>
<dbReference type="AlphaFoldDB" id="A0AAE2C0S7"/>
<dbReference type="SUPFAM" id="SSF48452">
    <property type="entry name" value="TPR-like"/>
    <property type="match status" value="2"/>
</dbReference>
<dbReference type="CDD" id="cd06257">
    <property type="entry name" value="DnaJ"/>
    <property type="match status" value="1"/>
</dbReference>
<comment type="caution">
    <text evidence="3">The sequence shown here is derived from an EMBL/GenBank/DDBJ whole genome shotgun (WGS) entry which is preliminary data.</text>
</comment>
<dbReference type="InterPro" id="IPR011990">
    <property type="entry name" value="TPR-like_helical_dom_sf"/>
</dbReference>
<dbReference type="EMBL" id="JACGWL010000004">
    <property type="protein sequence ID" value="KAK4404823.1"/>
    <property type="molecule type" value="Genomic_DNA"/>
</dbReference>
<name>A0AAE2C0S7_9LAMI</name>
<dbReference type="InterPro" id="IPR036869">
    <property type="entry name" value="J_dom_sf"/>
</dbReference>
<dbReference type="Gene3D" id="1.25.40.10">
    <property type="entry name" value="Tetratricopeptide repeat domain"/>
    <property type="match status" value="2"/>
</dbReference>
<dbReference type="SUPFAM" id="SSF46565">
    <property type="entry name" value="Chaperone J-domain"/>
    <property type="match status" value="1"/>
</dbReference>
<keyword evidence="4" id="KW-1185">Reference proteome</keyword>
<dbReference type="PANTHER" id="PTHR45181:SF8">
    <property type="entry name" value="HEAT SHOCK PROTEIN DNAJ WITH TETRATRICOPEPTIDE REPEAT-CONTAINING PROTEIN"/>
    <property type="match status" value="1"/>
</dbReference>
<evidence type="ECO:0000313" key="3">
    <source>
        <dbReference type="EMBL" id="KAK4404823.1"/>
    </source>
</evidence>
<reference evidence="3" key="1">
    <citation type="submission" date="2020-06" db="EMBL/GenBank/DDBJ databases">
        <authorList>
            <person name="Li T."/>
            <person name="Hu X."/>
            <person name="Zhang T."/>
            <person name="Song X."/>
            <person name="Zhang H."/>
            <person name="Dai N."/>
            <person name="Sheng W."/>
            <person name="Hou X."/>
            <person name="Wei L."/>
        </authorList>
    </citation>
    <scope>NUCLEOTIDE SEQUENCE</scope>
    <source>
        <strain evidence="3">K16</strain>
        <tissue evidence="3">Leaf</tissue>
    </source>
</reference>
<feature type="compositionally biased region" description="Polar residues" evidence="1">
    <location>
        <begin position="503"/>
        <end position="516"/>
    </location>
</feature>
<dbReference type="PRINTS" id="PR00625">
    <property type="entry name" value="JDOMAIN"/>
</dbReference>
<dbReference type="Pfam" id="PF13181">
    <property type="entry name" value="TPR_8"/>
    <property type="match status" value="1"/>
</dbReference>
<feature type="domain" description="J" evidence="2">
    <location>
        <begin position="406"/>
        <end position="492"/>
    </location>
</feature>
<gene>
    <name evidence="3" type="ORF">Sango_0850900</name>
</gene>
<evidence type="ECO:0000259" key="2">
    <source>
        <dbReference type="PROSITE" id="PS50076"/>
    </source>
</evidence>
<dbReference type="Gene3D" id="1.10.287.110">
    <property type="entry name" value="DnaJ domain"/>
    <property type="match status" value="1"/>
</dbReference>
<dbReference type="InterPro" id="IPR019734">
    <property type="entry name" value="TPR_rpt"/>
</dbReference>
<dbReference type="InterPro" id="IPR001623">
    <property type="entry name" value="DnaJ_domain"/>
</dbReference>
<accession>A0AAE2C0S7</accession>
<dbReference type="InterPro" id="IPR018253">
    <property type="entry name" value="DnaJ_domain_CS"/>
</dbReference>
<evidence type="ECO:0000313" key="4">
    <source>
        <dbReference type="Proteomes" id="UP001289374"/>
    </source>
</evidence>
<evidence type="ECO:0000256" key="1">
    <source>
        <dbReference type="SAM" id="MobiDB-lite"/>
    </source>
</evidence>
<dbReference type="Proteomes" id="UP001289374">
    <property type="component" value="Unassembled WGS sequence"/>
</dbReference>
<feature type="region of interest" description="Disordered" evidence="1">
    <location>
        <begin position="498"/>
        <end position="538"/>
    </location>
</feature>
<dbReference type="SMART" id="SM00271">
    <property type="entry name" value="DnaJ"/>
    <property type="match status" value="1"/>
</dbReference>
<dbReference type="PROSITE" id="PS50076">
    <property type="entry name" value="DNAJ_2"/>
    <property type="match status" value="1"/>
</dbReference>
<protein>
    <submittedName>
        <fullName evidence="3">DnaJsubfamily C member 7</fullName>
    </submittedName>
</protein>